<sequence>METIVESQIDLAEVARKHPEVVQMYAEDKVRRARWKPLIKEDEFYGEMRRRGIVQDESYLRHLRITLEKALDELAVDIHRNPKGYLGIANAMMSPRGVTEATNTSAIASFQKFAFEIYRELWPQIAPLAAICSIQNIPLPVAKIFYFKSLYTDAGDYYLAGVRMRDNLDKNYSNYTTEGNTPRQVQFQITSGTMTATNKALLGIISLFASEDYAAYFNGSATGDIAKLIAMQIAREIYATVVEDMRGSATGGTVTWYTTAAASSEYTLDSAGVKRYQETLFDAIEDASALVYAKRFRRLGWVLCDTTTGSRMAKCGHWEFRRTADSPLEMGGEIVKTTEFAGVVNGKWAVYVDPDFPSNRILTGVTPDSWLTSSYVVGMYKALTYVGPKDYPETLQTKIAGYTRFGRYLVDGALIAKVNPTAR</sequence>
<accession>A0A6M3M4B7</accession>
<reference evidence="3" key="1">
    <citation type="submission" date="2020-03" db="EMBL/GenBank/DDBJ databases">
        <title>The deep terrestrial virosphere.</title>
        <authorList>
            <person name="Holmfeldt K."/>
            <person name="Nilsson E."/>
            <person name="Simone D."/>
            <person name="Lopez-Fernandez M."/>
            <person name="Wu X."/>
            <person name="de Brujin I."/>
            <person name="Lundin D."/>
            <person name="Andersson A."/>
            <person name="Bertilsson S."/>
            <person name="Dopson M."/>
        </authorList>
    </citation>
    <scope>NUCLEOTIDE SEQUENCE</scope>
    <source>
        <strain evidence="3">MM171A00153</strain>
        <strain evidence="4">MM171B00165</strain>
    </source>
</reference>
<protein>
    <submittedName>
        <fullName evidence="3">Putative capsid protein</fullName>
    </submittedName>
</protein>
<dbReference type="InterPro" id="IPR010762">
    <property type="entry name" value="Gp23/Gp24_T4-like"/>
</dbReference>
<evidence type="ECO:0000313" key="4">
    <source>
        <dbReference type="EMBL" id="QJB04840.1"/>
    </source>
</evidence>
<dbReference type="Pfam" id="PF07068">
    <property type="entry name" value="Gp23"/>
    <property type="match status" value="1"/>
</dbReference>
<name>A0A6M3M4B7_9ZZZZ</name>
<keyword evidence="2" id="KW-0946">Virion</keyword>
<evidence type="ECO:0000313" key="3">
    <source>
        <dbReference type="EMBL" id="QJB01030.1"/>
    </source>
</evidence>
<proteinExistence type="predicted"/>
<comment type="subcellular location">
    <subcellularLocation>
        <location evidence="1">Virion</location>
    </subcellularLocation>
</comment>
<dbReference type="EMBL" id="MT143891">
    <property type="protein sequence ID" value="QJB04840.1"/>
    <property type="molecule type" value="Genomic_DNA"/>
</dbReference>
<dbReference type="EMBL" id="MT143704">
    <property type="protein sequence ID" value="QJB01030.1"/>
    <property type="molecule type" value="Genomic_DNA"/>
</dbReference>
<dbReference type="AlphaFoldDB" id="A0A6M3M4B7"/>
<evidence type="ECO:0000256" key="1">
    <source>
        <dbReference type="ARBA" id="ARBA00004328"/>
    </source>
</evidence>
<organism evidence="3">
    <name type="scientific">viral metagenome</name>
    <dbReference type="NCBI Taxonomy" id="1070528"/>
    <lineage>
        <taxon>unclassified sequences</taxon>
        <taxon>metagenomes</taxon>
        <taxon>organismal metagenomes</taxon>
    </lineage>
</organism>
<dbReference type="GO" id="GO:0044423">
    <property type="term" value="C:virion component"/>
    <property type="evidence" value="ECO:0007669"/>
    <property type="project" value="UniProtKB-KW"/>
</dbReference>
<evidence type="ECO:0000256" key="2">
    <source>
        <dbReference type="ARBA" id="ARBA00022844"/>
    </source>
</evidence>
<gene>
    <name evidence="3" type="ORF">MM171A00153_0049</name>
    <name evidence="4" type="ORF">MM171B00165_0016</name>
</gene>